<evidence type="ECO:0000256" key="1">
    <source>
        <dbReference type="SAM" id="MobiDB-lite"/>
    </source>
</evidence>
<dbReference type="EMBL" id="CAUYUJ010015638">
    <property type="protein sequence ID" value="CAK0856473.1"/>
    <property type="molecule type" value="Genomic_DNA"/>
</dbReference>
<sequence>ARRGTSSCWSTSGELLVIFAPSGQSLVCTLTHDDESYEEVVLGATGVRRWLPCDGGRMRAHPAAVAGLGVYGSRGGATSARVAQVLAAAAARMEVVLAPNTVVVPNSIGAAGPRGAPLSPAAAAGYPVAAAPTAAAAPPPGALVAAPPAPLAAPGATTAAGGGLGGLAAALALPTAGEAGHRSALWSLKFREAHGDTHTGRHSMWLSEAQLARHEPSVGEHERARRTRARMVVYDQPNIADPASDDMLARAVQPGVLQRGARHNACRKEQSKTREDRELARTSCEDKKTGYGDMCSGKDDKYRQRDLFPLPYLAESAEGPLFGRSRGARRRRGAAEHGQDWANDAIDVMNAACAPGAQPSTVGLSEGQRASLEHIQSAFASLESLPDGEGFAGGALSELLAGSPRCSSGGARRPCSRDLISWPDFGDDPVPITDVVAGPGAQWLGAWSSSMLRDRGEADALLQQVCPRGPYVDPHLSVSPVTYGEFLVEMSERKTVCFQAEDPSIQPVGVFCEAKKSGRLRLIFDARTANAYLADPPATALPSAAAFANLEAPVGRVVVAARGVDNASYRLRLPDGLCRYFRLPPIDRMRLEARGVAGLPSATRAQGGLPGVAIQPAGQAAVAGHVDNYLPVSSDEATADQALASVTAMLEGVGLRVHTSEPAADSCRFLGMELRRGRWPAIKGRSVWKLRCAIEELLRRGRASGHLVRILVGHLTWAPMVRREALGLLDATCAFIVSTGAEVQTLWPAVRTELWRSRCLLPLLVPDLTAP</sequence>
<reference evidence="2" key="1">
    <citation type="submission" date="2023-10" db="EMBL/GenBank/DDBJ databases">
        <authorList>
            <person name="Chen Y."/>
            <person name="Shah S."/>
            <person name="Dougan E. K."/>
            <person name="Thang M."/>
            <person name="Chan C."/>
        </authorList>
    </citation>
    <scope>NUCLEOTIDE SEQUENCE [LARGE SCALE GENOMIC DNA]</scope>
</reference>
<feature type="compositionally biased region" description="Basic and acidic residues" evidence="1">
    <location>
        <begin position="266"/>
        <end position="298"/>
    </location>
</feature>
<feature type="non-terminal residue" evidence="2">
    <location>
        <position position="1"/>
    </location>
</feature>
<feature type="non-terminal residue" evidence="2">
    <location>
        <position position="771"/>
    </location>
</feature>
<comment type="caution">
    <text evidence="2">The sequence shown here is derived from an EMBL/GenBank/DDBJ whole genome shotgun (WGS) entry which is preliminary data.</text>
</comment>
<name>A0ABN9UCV9_9DINO</name>
<protein>
    <recommendedName>
        <fullName evidence="4">Anaphase-promoting complex subunit 1</fullName>
    </recommendedName>
</protein>
<evidence type="ECO:0000313" key="3">
    <source>
        <dbReference type="Proteomes" id="UP001189429"/>
    </source>
</evidence>
<evidence type="ECO:0008006" key="4">
    <source>
        <dbReference type="Google" id="ProtNLM"/>
    </source>
</evidence>
<gene>
    <name evidence="2" type="ORF">PCOR1329_LOCUS46861</name>
</gene>
<evidence type="ECO:0000313" key="2">
    <source>
        <dbReference type="EMBL" id="CAK0856473.1"/>
    </source>
</evidence>
<feature type="region of interest" description="Disordered" evidence="1">
    <location>
        <begin position="260"/>
        <end position="298"/>
    </location>
</feature>
<keyword evidence="3" id="KW-1185">Reference proteome</keyword>
<organism evidence="2 3">
    <name type="scientific">Prorocentrum cordatum</name>
    <dbReference type="NCBI Taxonomy" id="2364126"/>
    <lineage>
        <taxon>Eukaryota</taxon>
        <taxon>Sar</taxon>
        <taxon>Alveolata</taxon>
        <taxon>Dinophyceae</taxon>
        <taxon>Prorocentrales</taxon>
        <taxon>Prorocentraceae</taxon>
        <taxon>Prorocentrum</taxon>
    </lineage>
</organism>
<proteinExistence type="predicted"/>
<dbReference type="Proteomes" id="UP001189429">
    <property type="component" value="Unassembled WGS sequence"/>
</dbReference>
<accession>A0ABN9UCV9</accession>